<evidence type="ECO:0000313" key="2">
    <source>
        <dbReference type="EMBL" id="PIT52845.1"/>
    </source>
</evidence>
<evidence type="ECO:0000256" key="1">
    <source>
        <dbReference type="SAM" id="Phobius"/>
    </source>
</evidence>
<name>A0A2N9XU03_9NEIS</name>
<protein>
    <submittedName>
        <fullName evidence="2">Uncharacterized protein</fullName>
    </submittedName>
</protein>
<keyword evidence="1" id="KW-0812">Transmembrane</keyword>
<dbReference type="AlphaFoldDB" id="A0A2N9XU03"/>
<accession>A0A2N9XU03</accession>
<reference evidence="2" key="1">
    <citation type="journal article" date="2017" name="MBio">
        <title>Type VI secretion-mediated competition in the bee gut microbiome.</title>
        <authorList>
            <person name="Steele M.I."/>
            <person name="Kwong W.K."/>
            <person name="Powell J.E."/>
            <person name="Whiteley M."/>
            <person name="Moran N.A."/>
        </authorList>
    </citation>
    <scope>NUCLEOTIDE SEQUENCE [LARGE SCALE GENOMIC DNA]</scope>
    <source>
        <strain evidence="2">Nev3CBA3</strain>
    </source>
</reference>
<evidence type="ECO:0000313" key="3">
    <source>
        <dbReference type="Proteomes" id="UP000229434"/>
    </source>
</evidence>
<sequence>MHVASSAITHSFACSDEDVGFMRLRHTILTVTILIIMCCSVLWLVNFVYKGTVFYKAVLVWVKAGFQAESVRLDIKFYLLGWLRYEVSLGIWLLCCGWLPAQKEQALVFDAEIGGGLL</sequence>
<gene>
    <name evidence="2" type="ORF">BHC49_11215</name>
</gene>
<comment type="caution">
    <text evidence="2">The sequence shown here is derived from an EMBL/GenBank/DDBJ whole genome shotgun (WGS) entry which is preliminary data.</text>
</comment>
<feature type="transmembrane region" description="Helical" evidence="1">
    <location>
        <begin position="28"/>
        <end position="49"/>
    </location>
</feature>
<dbReference type="Proteomes" id="UP000229434">
    <property type="component" value="Unassembled WGS sequence"/>
</dbReference>
<proteinExistence type="predicted"/>
<dbReference type="EMBL" id="MEIS01000126">
    <property type="protein sequence ID" value="PIT52845.1"/>
    <property type="molecule type" value="Genomic_DNA"/>
</dbReference>
<keyword evidence="1" id="KW-1133">Transmembrane helix</keyword>
<keyword evidence="1" id="KW-0472">Membrane</keyword>
<organism evidence="2 3">
    <name type="scientific">Snodgrassella alvi</name>
    <dbReference type="NCBI Taxonomy" id="1196083"/>
    <lineage>
        <taxon>Bacteria</taxon>
        <taxon>Pseudomonadati</taxon>
        <taxon>Pseudomonadota</taxon>
        <taxon>Betaproteobacteria</taxon>
        <taxon>Neisseriales</taxon>
        <taxon>Neisseriaceae</taxon>
        <taxon>Snodgrassella</taxon>
    </lineage>
</organism>